<dbReference type="RefSeq" id="WP_254013202.1">
    <property type="nucleotide sequence ID" value="NZ_JAMZMM010000201.1"/>
</dbReference>
<dbReference type="InterPro" id="IPR020084">
    <property type="entry name" value="NUDIX_hydrolase_CS"/>
</dbReference>
<evidence type="ECO:0000256" key="1">
    <source>
        <dbReference type="ARBA" id="ARBA00022801"/>
    </source>
</evidence>
<evidence type="ECO:0000313" key="5">
    <source>
        <dbReference type="Proteomes" id="UP001204953"/>
    </source>
</evidence>
<name>A0AAE3GTY5_9CYAN</name>
<protein>
    <submittedName>
        <fullName evidence="4">NUDIX domain-containing protein</fullName>
    </submittedName>
</protein>
<dbReference type="EMBL" id="JAMZMM010000201">
    <property type="protein sequence ID" value="MCP2730444.1"/>
    <property type="molecule type" value="Genomic_DNA"/>
</dbReference>
<accession>A0AAE3GTY5</accession>
<dbReference type="PROSITE" id="PS00893">
    <property type="entry name" value="NUDIX_BOX"/>
    <property type="match status" value="1"/>
</dbReference>
<dbReference type="AlphaFoldDB" id="A0AAE3GTY5"/>
<comment type="caution">
    <text evidence="4">The sequence shown here is derived from an EMBL/GenBank/DDBJ whole genome shotgun (WGS) entry which is preliminary data.</text>
</comment>
<dbReference type="GO" id="GO:0006167">
    <property type="term" value="P:AMP biosynthetic process"/>
    <property type="evidence" value="ECO:0007669"/>
    <property type="project" value="TreeGrafter"/>
</dbReference>
<dbReference type="SUPFAM" id="SSF55811">
    <property type="entry name" value="Nudix"/>
    <property type="match status" value="1"/>
</dbReference>
<dbReference type="PROSITE" id="PS51462">
    <property type="entry name" value="NUDIX"/>
    <property type="match status" value="1"/>
</dbReference>
<dbReference type="InterPro" id="IPR015797">
    <property type="entry name" value="NUDIX_hydrolase-like_dom_sf"/>
</dbReference>
<dbReference type="PANTHER" id="PTHR21340:SF0">
    <property type="entry name" value="BIS(5'-NUCLEOSYL)-TETRAPHOSPHATASE [ASYMMETRICAL]"/>
    <property type="match status" value="1"/>
</dbReference>
<dbReference type="PRINTS" id="PR00502">
    <property type="entry name" value="NUDIXFAMILY"/>
</dbReference>
<keyword evidence="1 2" id="KW-0378">Hydrolase</keyword>
<proteinExistence type="inferred from homology"/>
<feature type="domain" description="Nudix hydrolase" evidence="3">
    <location>
        <begin position="14"/>
        <end position="144"/>
    </location>
</feature>
<dbReference type="InterPro" id="IPR000086">
    <property type="entry name" value="NUDIX_hydrolase_dom"/>
</dbReference>
<evidence type="ECO:0000259" key="3">
    <source>
        <dbReference type="PROSITE" id="PS51462"/>
    </source>
</evidence>
<evidence type="ECO:0000256" key="2">
    <source>
        <dbReference type="RuleBase" id="RU003476"/>
    </source>
</evidence>
<organism evidence="4 5">
    <name type="scientific">Limnofasciculus baicalensis BBK-W-15</name>
    <dbReference type="NCBI Taxonomy" id="2699891"/>
    <lineage>
        <taxon>Bacteria</taxon>
        <taxon>Bacillati</taxon>
        <taxon>Cyanobacteriota</taxon>
        <taxon>Cyanophyceae</taxon>
        <taxon>Coleofasciculales</taxon>
        <taxon>Coleofasciculaceae</taxon>
        <taxon>Limnofasciculus</taxon>
        <taxon>Limnofasciculus baicalensis</taxon>
    </lineage>
</organism>
<dbReference type="Pfam" id="PF00293">
    <property type="entry name" value="NUDIX"/>
    <property type="match status" value="1"/>
</dbReference>
<dbReference type="PANTHER" id="PTHR21340">
    <property type="entry name" value="DIADENOSINE 5,5-P1,P4-TETRAPHOSPHATE PYROPHOSPHOHYDROLASE MUTT"/>
    <property type="match status" value="1"/>
</dbReference>
<dbReference type="Proteomes" id="UP001204953">
    <property type="component" value="Unassembled WGS sequence"/>
</dbReference>
<evidence type="ECO:0000313" key="4">
    <source>
        <dbReference type="EMBL" id="MCP2730444.1"/>
    </source>
</evidence>
<dbReference type="InterPro" id="IPR051325">
    <property type="entry name" value="Nudix_hydrolase_domain"/>
</dbReference>
<dbReference type="GO" id="GO:0004081">
    <property type="term" value="F:bis(5'-nucleosyl)-tetraphosphatase (asymmetrical) activity"/>
    <property type="evidence" value="ECO:0007669"/>
    <property type="project" value="TreeGrafter"/>
</dbReference>
<sequence>MIDQTWYERIPGVPEQISAGGIVARLENNQIYVALVQENNRTEYVLPKGHVDPGETIEEAAKREIAEEAGLSNLQLIAPLGVQERLDFRKRSWKKIHYFLFITEQVEGIPTDPYIHYKLDWFPLEQLPSCFWPEQKELIETNRDRIIALVINYPEVTEAIT</sequence>
<keyword evidence="5" id="KW-1185">Reference proteome</keyword>
<dbReference type="Gene3D" id="3.90.79.10">
    <property type="entry name" value="Nucleoside Triphosphate Pyrophosphohydrolase"/>
    <property type="match status" value="1"/>
</dbReference>
<comment type="similarity">
    <text evidence="2">Belongs to the Nudix hydrolase family.</text>
</comment>
<gene>
    <name evidence="4" type="ORF">NJ959_18615</name>
</gene>
<dbReference type="GO" id="GO:0006754">
    <property type="term" value="P:ATP biosynthetic process"/>
    <property type="evidence" value="ECO:0007669"/>
    <property type="project" value="TreeGrafter"/>
</dbReference>
<reference evidence="4" key="1">
    <citation type="submission" date="2022-06" db="EMBL/GenBank/DDBJ databases">
        <title>New cyanobacteria of genus Symplocastrum in benthos of Lake Baikal.</title>
        <authorList>
            <person name="Sorokovikova E."/>
            <person name="Tikhonova I."/>
            <person name="Krasnopeev A."/>
            <person name="Evseev P."/>
            <person name="Gladkikh A."/>
            <person name="Belykh O."/>
        </authorList>
    </citation>
    <scope>NUCLEOTIDE SEQUENCE</scope>
    <source>
        <strain evidence="4">BBK-W-15</strain>
    </source>
</reference>
<dbReference type="InterPro" id="IPR020476">
    <property type="entry name" value="Nudix_hydrolase"/>
</dbReference>